<dbReference type="PROSITE" id="PS00626">
    <property type="entry name" value="RCC1_2"/>
    <property type="match status" value="4"/>
</dbReference>
<dbReference type="InterPro" id="IPR009091">
    <property type="entry name" value="RCC1/BLIP-II"/>
</dbReference>
<dbReference type="GO" id="GO:0005737">
    <property type="term" value="C:cytoplasm"/>
    <property type="evidence" value="ECO:0007669"/>
    <property type="project" value="TreeGrafter"/>
</dbReference>
<dbReference type="PROSITE" id="PS00625">
    <property type="entry name" value="RCC1_1"/>
    <property type="match status" value="1"/>
</dbReference>
<gene>
    <name evidence="6" type="primary">Rcc1</name>
</gene>
<dbReference type="AlphaFoldDB" id="A0A6F9DR71"/>
<sequence length="453" mass="48690">MVANQKVSRGRNQSKKNETTAKATINGSEKKALKRPLSSTSTDQDSKKRRLSVIYDLEAQPSGVLLTLGQGDVGQLGLGDEILSRKKPAIVSELSDNPMTKIAAGGMHTICLTKENEVYSFGCNDEFALGRITNDENSEYEPGIVDGPLTKIKVVHITAGDSHTAALSNDGSVFVWGSFRDSHGKLGLIKQGEDCKCPTRLDSMKDAVVSIASGNDHIVMVSAVGTVFTFGCAEQGQLGRIARYFTDRGGRRSSNSFLRPCKVSIPRVNKSRSLIVQAFCGAYSTWVIAKDGSVFGFGLNNYNQLGFPDSENRYLPELVPALSGKSWKQLAAGQHHTLCLNQEGKVYALGRGDYGRLGLGEDIEQADTPTHIPSLTDIVSVAANGCVSFAIDKAGAGYGWGIGTNLQLTTGDEDDVWEPVKLTGRNLETRQVAQVGCGGQHTVIIATDRTEEK</sequence>
<keyword evidence="2" id="KW-0677">Repeat</keyword>
<feature type="repeat" description="RCC1" evidence="3">
    <location>
        <begin position="63"/>
        <end position="115"/>
    </location>
</feature>
<evidence type="ECO:0000256" key="1">
    <source>
        <dbReference type="ARBA" id="ARBA00022658"/>
    </source>
</evidence>
<dbReference type="Pfam" id="PF25390">
    <property type="entry name" value="WD40_RLD"/>
    <property type="match status" value="1"/>
</dbReference>
<proteinExistence type="evidence at transcript level"/>
<evidence type="ECO:0000313" key="6">
    <source>
        <dbReference type="EMBL" id="CAB3265493.1"/>
    </source>
</evidence>
<feature type="domain" description="RCC1-like" evidence="5">
    <location>
        <begin position="65"/>
        <end position="444"/>
    </location>
</feature>
<feature type="repeat" description="RCC1" evidence="3">
    <location>
        <begin position="292"/>
        <end position="343"/>
    </location>
</feature>
<feature type="repeat" description="RCC1" evidence="3">
    <location>
        <begin position="344"/>
        <end position="394"/>
    </location>
</feature>
<accession>A0A6F9DR71</accession>
<dbReference type="PANTHER" id="PTHR45982">
    <property type="entry name" value="REGULATOR OF CHROMOSOME CONDENSATION"/>
    <property type="match status" value="1"/>
</dbReference>
<dbReference type="GO" id="GO:0005085">
    <property type="term" value="F:guanyl-nucleotide exchange factor activity"/>
    <property type="evidence" value="ECO:0007669"/>
    <property type="project" value="TreeGrafter"/>
</dbReference>
<keyword evidence="1" id="KW-0344">Guanine-nucleotide releasing factor</keyword>
<feature type="repeat" description="RCC1" evidence="3">
    <location>
        <begin position="116"/>
        <end position="170"/>
    </location>
</feature>
<evidence type="ECO:0000259" key="5">
    <source>
        <dbReference type="Pfam" id="PF25390"/>
    </source>
</evidence>
<dbReference type="PROSITE" id="PS50012">
    <property type="entry name" value="RCC1_3"/>
    <property type="match status" value="7"/>
</dbReference>
<feature type="repeat" description="RCC1" evidence="3">
    <location>
        <begin position="225"/>
        <end position="291"/>
    </location>
</feature>
<dbReference type="EMBL" id="LR789631">
    <property type="protein sequence ID" value="CAB3265493.1"/>
    <property type="molecule type" value="mRNA"/>
</dbReference>
<feature type="repeat" description="RCC1" evidence="3">
    <location>
        <begin position="395"/>
        <end position="448"/>
    </location>
</feature>
<evidence type="ECO:0000256" key="4">
    <source>
        <dbReference type="SAM" id="MobiDB-lite"/>
    </source>
</evidence>
<dbReference type="InterPro" id="IPR058923">
    <property type="entry name" value="RCC1-like_dom"/>
</dbReference>
<dbReference type="PANTHER" id="PTHR45982:SF1">
    <property type="entry name" value="REGULATOR OF CHROMOSOME CONDENSATION"/>
    <property type="match status" value="1"/>
</dbReference>
<dbReference type="Gene3D" id="2.130.10.30">
    <property type="entry name" value="Regulator of chromosome condensation 1/beta-lactamase-inhibitor protein II"/>
    <property type="match status" value="1"/>
</dbReference>
<reference evidence="6" key="1">
    <citation type="submission" date="2020-04" db="EMBL/GenBank/DDBJ databases">
        <authorList>
            <person name="Neveu A P."/>
        </authorList>
    </citation>
    <scope>NUCLEOTIDE SEQUENCE</scope>
    <source>
        <tissue evidence="6">Whole embryo</tissue>
    </source>
</reference>
<dbReference type="SUPFAM" id="SSF50985">
    <property type="entry name" value="RCC1/BLIP-II"/>
    <property type="match status" value="1"/>
</dbReference>
<dbReference type="InterPro" id="IPR000408">
    <property type="entry name" value="Reg_chr_condens"/>
</dbReference>
<name>A0A6F9DR71_9ASCI</name>
<feature type="repeat" description="RCC1" evidence="3">
    <location>
        <begin position="171"/>
        <end position="224"/>
    </location>
</feature>
<protein>
    <submittedName>
        <fullName evidence="6">Regulator of chromosome condensation</fullName>
    </submittedName>
</protein>
<evidence type="ECO:0000256" key="2">
    <source>
        <dbReference type="ARBA" id="ARBA00022737"/>
    </source>
</evidence>
<organism evidence="6">
    <name type="scientific">Phallusia mammillata</name>
    <dbReference type="NCBI Taxonomy" id="59560"/>
    <lineage>
        <taxon>Eukaryota</taxon>
        <taxon>Metazoa</taxon>
        <taxon>Chordata</taxon>
        <taxon>Tunicata</taxon>
        <taxon>Ascidiacea</taxon>
        <taxon>Phlebobranchia</taxon>
        <taxon>Ascidiidae</taxon>
        <taxon>Phallusia</taxon>
    </lineage>
</organism>
<dbReference type="InterPro" id="IPR051553">
    <property type="entry name" value="Ran_GTPase-activating"/>
</dbReference>
<feature type="region of interest" description="Disordered" evidence="4">
    <location>
        <begin position="1"/>
        <end position="45"/>
    </location>
</feature>
<dbReference type="PRINTS" id="PR00633">
    <property type="entry name" value="RCCNDNSATION"/>
</dbReference>
<evidence type="ECO:0000256" key="3">
    <source>
        <dbReference type="PROSITE-ProRule" id="PRU00235"/>
    </source>
</evidence>